<dbReference type="SUPFAM" id="SSF103196">
    <property type="entry name" value="Roadblock/LC7 domain"/>
    <property type="match status" value="1"/>
</dbReference>
<name>Q0CGE2_ASPTN</name>
<protein>
    <recommendedName>
        <fullName evidence="3">Roadblock/LAMTOR2 domain-containing protein</fullName>
    </recommendedName>
</protein>
<accession>Q0CGE2</accession>
<dbReference type="PANTHER" id="PTHR43586:SF21">
    <property type="entry name" value="PYRIDOXAL PHOSPHATE (PLP)-DEPENDENT ASPARTATE AMINOTRANSFERASE SUPERFAMILY"/>
    <property type="match status" value="1"/>
</dbReference>
<dbReference type="OrthoDB" id="420046at2759"/>
<dbReference type="Gene3D" id="3.90.1150.10">
    <property type="entry name" value="Aspartate Aminotransferase, domain 1"/>
    <property type="match status" value="1"/>
</dbReference>
<feature type="region of interest" description="Disordered" evidence="2">
    <location>
        <begin position="121"/>
        <end position="155"/>
    </location>
</feature>
<dbReference type="STRING" id="341663.Q0CGE2"/>
<dbReference type="VEuPathDB" id="FungiDB:ATEG_07250"/>
<feature type="region of interest" description="Disordered" evidence="2">
    <location>
        <begin position="41"/>
        <end position="93"/>
    </location>
</feature>
<dbReference type="Gene3D" id="3.40.640.10">
    <property type="entry name" value="Type I PLP-dependent aspartate aminotransferase-like (Major domain)"/>
    <property type="match status" value="1"/>
</dbReference>
<reference evidence="5" key="1">
    <citation type="submission" date="2005-09" db="EMBL/GenBank/DDBJ databases">
        <title>Annotation of the Aspergillus terreus NIH2624 genome.</title>
        <authorList>
            <person name="Birren B.W."/>
            <person name="Lander E.S."/>
            <person name="Galagan J.E."/>
            <person name="Nusbaum C."/>
            <person name="Devon K."/>
            <person name="Henn M."/>
            <person name="Ma L.-J."/>
            <person name="Jaffe D.B."/>
            <person name="Butler J."/>
            <person name="Alvarez P."/>
            <person name="Gnerre S."/>
            <person name="Grabherr M."/>
            <person name="Kleber M."/>
            <person name="Mauceli E.W."/>
            <person name="Brockman W."/>
            <person name="Rounsley S."/>
            <person name="Young S.K."/>
            <person name="LaButti K."/>
            <person name="Pushparaj V."/>
            <person name="DeCaprio D."/>
            <person name="Crawford M."/>
            <person name="Koehrsen M."/>
            <person name="Engels R."/>
            <person name="Montgomery P."/>
            <person name="Pearson M."/>
            <person name="Howarth C."/>
            <person name="Larson L."/>
            <person name="Luoma S."/>
            <person name="White J."/>
            <person name="Alvarado L."/>
            <person name="Kodira C.D."/>
            <person name="Zeng Q."/>
            <person name="Oleary S."/>
            <person name="Yandava C."/>
            <person name="Denning D.W."/>
            <person name="Nierman W.C."/>
            <person name="Milne T."/>
            <person name="Madden K."/>
        </authorList>
    </citation>
    <scope>NUCLEOTIDE SEQUENCE [LARGE SCALE GENOMIC DNA]</scope>
    <source>
        <strain evidence="5">NIH 2624 / FGSC A1156</strain>
    </source>
</reference>
<evidence type="ECO:0000313" key="5">
    <source>
        <dbReference type="Proteomes" id="UP000007963"/>
    </source>
</evidence>
<dbReference type="InterPro" id="IPR015421">
    <property type="entry name" value="PyrdxlP-dep_Trfase_major"/>
</dbReference>
<dbReference type="PANTHER" id="PTHR43586">
    <property type="entry name" value="CYSTEINE DESULFURASE"/>
    <property type="match status" value="1"/>
</dbReference>
<comment type="similarity">
    <text evidence="1">Belongs to the GAMAD family.</text>
</comment>
<dbReference type="AlphaFoldDB" id="Q0CGE2"/>
<dbReference type="InterPro" id="IPR000192">
    <property type="entry name" value="Aminotrans_V_dom"/>
</dbReference>
<dbReference type="HOGENOM" id="CLU_413854_0_0_1"/>
<dbReference type="InterPro" id="IPR015422">
    <property type="entry name" value="PyrdxlP-dep_Trfase_small"/>
</dbReference>
<dbReference type="Pfam" id="PF00266">
    <property type="entry name" value="Aminotran_5"/>
    <property type="match status" value="1"/>
</dbReference>
<evidence type="ECO:0000313" key="4">
    <source>
        <dbReference type="EMBL" id="EAU32634.1"/>
    </source>
</evidence>
<feature type="compositionally biased region" description="Low complexity" evidence="2">
    <location>
        <begin position="45"/>
        <end position="66"/>
    </location>
</feature>
<feature type="domain" description="Roadblock/LAMTOR2" evidence="3">
    <location>
        <begin position="11"/>
        <end position="183"/>
    </location>
</feature>
<dbReference type="SMART" id="SM00960">
    <property type="entry name" value="Robl_LC7"/>
    <property type="match status" value="1"/>
</dbReference>
<evidence type="ECO:0000259" key="3">
    <source>
        <dbReference type="SMART" id="SM00960"/>
    </source>
</evidence>
<dbReference type="EMBL" id="CH476603">
    <property type="protein sequence ID" value="EAU32634.1"/>
    <property type="molecule type" value="Genomic_DNA"/>
</dbReference>
<sequence>MAQTTALPQHVTALLSHLTSRPGVQSTFILSRKDGSIIQCTGLLSSPSGTSTPNTAPTNSPSDTSNQLPPTPDSTAYAAGATASSTAPTSTPSSQAQTLAAQVFAFVSSASELSMSLSRPAAAGDAQGSNGEANGVSAGSREDAEGEASEKEDDDEVKLLRLRTKKHEIVVVPDRKYLLCVVHDATHSAGGSGGAGIRSSSASSSLYCVYISDRVLSVHVHIWRGMEPSAIGSSISSTLPLFVSTEPSTSVSTSFSLVYILRVYTYKMSFDLAAARSRFPALNQEQVFLDNAVLDTVIQSITDYLSGCNVQLGATYKTSKASTAAYDEGYAAAARFINAKSEEICLGASTTQLLHNLSTAVKFQPGDEVIVSKLNHEANSAPWVRIAERLGLQVKFWSARDPVNAVCDPDDLKPLLSEKTRLVACPHTSNLLGSIVDIKAIAQLVHQFPRALLCVDGVALAPHRQVDVKDLDVDFYAFSWYKVYGPHIAQLYASARVHDQIDSLGHFFKATDTLDLKLNLASANYELTQSIPRVVEYFGSDVAGAWEAIAAHEEKLQGILLDFLNSHERITVYGETSASRELRVPVISFTVRGAKSQGVVEQVEKRSPFGFRSGHMYSLRLVKDIMGLEDPDDGVVRISMLHYNTEEEILRLVQVLKEVVDSV</sequence>
<dbReference type="Proteomes" id="UP000007963">
    <property type="component" value="Unassembled WGS sequence"/>
</dbReference>
<proteinExistence type="inferred from homology"/>
<feature type="compositionally biased region" description="Acidic residues" evidence="2">
    <location>
        <begin position="144"/>
        <end position="155"/>
    </location>
</feature>
<dbReference type="InterPro" id="IPR004942">
    <property type="entry name" value="Roadblock/LAMTOR2_dom"/>
</dbReference>
<dbReference type="eggNOG" id="KOG1549">
    <property type="taxonomic scope" value="Eukaryota"/>
</dbReference>
<feature type="compositionally biased region" description="Low complexity" evidence="2">
    <location>
        <begin position="74"/>
        <end position="93"/>
    </location>
</feature>
<dbReference type="GeneID" id="4318835"/>
<evidence type="ECO:0000256" key="2">
    <source>
        <dbReference type="SAM" id="MobiDB-lite"/>
    </source>
</evidence>
<dbReference type="SUPFAM" id="SSF53383">
    <property type="entry name" value="PLP-dependent transferases"/>
    <property type="match status" value="1"/>
</dbReference>
<gene>
    <name evidence="4" type="ORF">ATEG_07250</name>
</gene>
<evidence type="ECO:0000256" key="1">
    <source>
        <dbReference type="ARBA" id="ARBA00007191"/>
    </source>
</evidence>
<dbReference type="Gene3D" id="3.30.450.30">
    <property type="entry name" value="Dynein light chain 2a, cytoplasmic"/>
    <property type="match status" value="1"/>
</dbReference>
<organism evidence="4 5">
    <name type="scientific">Aspergillus terreus (strain NIH 2624 / FGSC A1156)</name>
    <dbReference type="NCBI Taxonomy" id="341663"/>
    <lineage>
        <taxon>Eukaryota</taxon>
        <taxon>Fungi</taxon>
        <taxon>Dikarya</taxon>
        <taxon>Ascomycota</taxon>
        <taxon>Pezizomycotina</taxon>
        <taxon>Eurotiomycetes</taxon>
        <taxon>Eurotiomycetidae</taxon>
        <taxon>Eurotiales</taxon>
        <taxon>Aspergillaceae</taxon>
        <taxon>Aspergillus</taxon>
        <taxon>Aspergillus subgen. Circumdati</taxon>
    </lineage>
</organism>
<dbReference type="InterPro" id="IPR015424">
    <property type="entry name" value="PyrdxlP-dep_Trfase"/>
</dbReference>
<dbReference type="RefSeq" id="XP_001209936.1">
    <property type="nucleotide sequence ID" value="XM_001209936.1"/>
</dbReference>